<keyword evidence="2" id="KW-1185">Reference proteome</keyword>
<dbReference type="RefSeq" id="WP_182531265.1">
    <property type="nucleotide sequence ID" value="NZ_JACGXL010000003.1"/>
</dbReference>
<accession>A0A839EZW3</accession>
<comment type="caution">
    <text evidence="1">The sequence shown here is derived from an EMBL/GenBank/DDBJ whole genome shotgun (WGS) entry which is preliminary data.</text>
</comment>
<dbReference type="Proteomes" id="UP000550401">
    <property type="component" value="Unassembled WGS sequence"/>
</dbReference>
<dbReference type="AlphaFoldDB" id="A0A839EZW3"/>
<evidence type="ECO:0000313" key="1">
    <source>
        <dbReference type="EMBL" id="MBA8888213.1"/>
    </source>
</evidence>
<organism evidence="1 2">
    <name type="scientific">Dokdonella fugitiva</name>
    <dbReference type="NCBI Taxonomy" id="328517"/>
    <lineage>
        <taxon>Bacteria</taxon>
        <taxon>Pseudomonadati</taxon>
        <taxon>Pseudomonadota</taxon>
        <taxon>Gammaproteobacteria</taxon>
        <taxon>Lysobacterales</taxon>
        <taxon>Rhodanobacteraceae</taxon>
        <taxon>Dokdonella</taxon>
    </lineage>
</organism>
<evidence type="ECO:0000313" key="2">
    <source>
        <dbReference type="Proteomes" id="UP000550401"/>
    </source>
</evidence>
<proteinExistence type="predicted"/>
<protein>
    <submittedName>
        <fullName evidence="1">Uncharacterized protein</fullName>
    </submittedName>
</protein>
<sequence length="114" mass="12761">MRGGVVALAMCVAAPMGGCADPAQVRTEQRADDQQRCSDYGYAPGTDAFADCMMHRSDRREAREQRDNDRLERLRQQALDRSGDERFPLCSAANMDAHLDTVGNFWYAEGCRAR</sequence>
<name>A0A839EZW3_9GAMM</name>
<reference evidence="1 2" key="1">
    <citation type="submission" date="2020-07" db="EMBL/GenBank/DDBJ databases">
        <title>Genomic Encyclopedia of Type Strains, Phase IV (KMG-V): Genome sequencing to study the core and pangenomes of soil and plant-associated prokaryotes.</title>
        <authorList>
            <person name="Whitman W."/>
        </authorList>
    </citation>
    <scope>NUCLEOTIDE SEQUENCE [LARGE SCALE GENOMIC DNA]</scope>
    <source>
        <strain evidence="1 2">RH2WT43</strain>
    </source>
</reference>
<dbReference type="EMBL" id="JACGXL010000003">
    <property type="protein sequence ID" value="MBA8888213.1"/>
    <property type="molecule type" value="Genomic_DNA"/>
</dbReference>
<gene>
    <name evidence="1" type="ORF">FHW12_002437</name>
</gene>